<dbReference type="EMBL" id="BMAV01010091">
    <property type="protein sequence ID" value="GFY54944.1"/>
    <property type="molecule type" value="Genomic_DNA"/>
</dbReference>
<feature type="region of interest" description="Disordered" evidence="1">
    <location>
        <begin position="124"/>
        <end position="149"/>
    </location>
</feature>
<dbReference type="PANTHER" id="PTHR43615">
    <property type="entry name" value="PHOSPHOENOLPYRUVATE SYNTHASE-RELATED"/>
    <property type="match status" value="1"/>
</dbReference>
<accession>A0A8X6XM44</accession>
<dbReference type="OrthoDB" id="6123450at2759"/>
<dbReference type="InterPro" id="IPR051549">
    <property type="entry name" value="PEP_Utilizing_Enz"/>
</dbReference>
<comment type="caution">
    <text evidence="2">The sequence shown here is derived from an EMBL/GenBank/DDBJ whole genome shotgun (WGS) entry which is preliminary data.</text>
</comment>
<dbReference type="AlphaFoldDB" id="A0A8X6XM44"/>
<gene>
    <name evidence="2" type="primary">AVEN_125747_1</name>
    <name evidence="2" type="ORF">TNIN_384471</name>
</gene>
<proteinExistence type="predicted"/>
<evidence type="ECO:0000313" key="2">
    <source>
        <dbReference type="EMBL" id="GFY54944.1"/>
    </source>
</evidence>
<dbReference type="PANTHER" id="PTHR43615:SF1">
    <property type="entry name" value="PPDK_N DOMAIN-CONTAINING PROTEIN"/>
    <property type="match status" value="1"/>
</dbReference>
<sequence length="149" mass="16854">MTFWGDFAKLLATSSDVESANIPQAMQEVADQIAKDIDCGEFKSMSPKQAEEWLQASTSLAGYKFRQFLKRHGHRCLGERPIGADLTIALLVLLECTGARRLIRTSGLFVHHVDFPFIQETCHRPPRRQSAKSDRPRQWIDSGTPSRKL</sequence>
<evidence type="ECO:0000256" key="1">
    <source>
        <dbReference type="SAM" id="MobiDB-lite"/>
    </source>
</evidence>
<keyword evidence="3" id="KW-1185">Reference proteome</keyword>
<dbReference type="Proteomes" id="UP000886998">
    <property type="component" value="Unassembled WGS sequence"/>
</dbReference>
<reference evidence="2" key="1">
    <citation type="submission" date="2020-08" db="EMBL/GenBank/DDBJ databases">
        <title>Multicomponent nature underlies the extraordinary mechanical properties of spider dragline silk.</title>
        <authorList>
            <person name="Kono N."/>
            <person name="Nakamura H."/>
            <person name="Mori M."/>
            <person name="Yoshida Y."/>
            <person name="Ohtoshi R."/>
            <person name="Malay A.D."/>
            <person name="Moran D.A.P."/>
            <person name="Tomita M."/>
            <person name="Numata K."/>
            <person name="Arakawa K."/>
        </authorList>
    </citation>
    <scope>NUCLEOTIDE SEQUENCE</scope>
</reference>
<evidence type="ECO:0000313" key="3">
    <source>
        <dbReference type="Proteomes" id="UP000886998"/>
    </source>
</evidence>
<organism evidence="2 3">
    <name type="scientific">Trichonephila inaurata madagascariensis</name>
    <dbReference type="NCBI Taxonomy" id="2747483"/>
    <lineage>
        <taxon>Eukaryota</taxon>
        <taxon>Metazoa</taxon>
        <taxon>Ecdysozoa</taxon>
        <taxon>Arthropoda</taxon>
        <taxon>Chelicerata</taxon>
        <taxon>Arachnida</taxon>
        <taxon>Araneae</taxon>
        <taxon>Araneomorphae</taxon>
        <taxon>Entelegynae</taxon>
        <taxon>Araneoidea</taxon>
        <taxon>Nephilidae</taxon>
        <taxon>Trichonephila</taxon>
        <taxon>Trichonephila inaurata</taxon>
    </lineage>
</organism>
<name>A0A8X6XM44_9ARAC</name>
<protein>
    <submittedName>
        <fullName evidence="2">PPDK_N domain-containing protein</fullName>
    </submittedName>
</protein>